<accession>A0A5B7J4X9</accession>
<name>A0A5B7J4X9_PORTR</name>
<dbReference type="EMBL" id="VSRR010074872">
    <property type="protein sequence ID" value="MPC87564.1"/>
    <property type="molecule type" value="Genomic_DNA"/>
</dbReference>
<dbReference type="Proteomes" id="UP000324222">
    <property type="component" value="Unassembled WGS sequence"/>
</dbReference>
<feature type="region of interest" description="Disordered" evidence="1">
    <location>
        <begin position="38"/>
        <end position="70"/>
    </location>
</feature>
<proteinExistence type="predicted"/>
<reference evidence="2 3" key="1">
    <citation type="submission" date="2019-05" db="EMBL/GenBank/DDBJ databases">
        <title>Another draft genome of Portunus trituberculatus and its Hox gene families provides insights of decapod evolution.</title>
        <authorList>
            <person name="Jeong J.-H."/>
            <person name="Song I."/>
            <person name="Kim S."/>
            <person name="Choi T."/>
            <person name="Kim D."/>
            <person name="Ryu S."/>
            <person name="Kim W."/>
        </authorList>
    </citation>
    <scope>NUCLEOTIDE SEQUENCE [LARGE SCALE GENOMIC DNA]</scope>
    <source>
        <tissue evidence="2">Muscle</tissue>
    </source>
</reference>
<protein>
    <submittedName>
        <fullName evidence="2">Uncharacterized protein</fullName>
    </submittedName>
</protein>
<evidence type="ECO:0000313" key="2">
    <source>
        <dbReference type="EMBL" id="MPC87564.1"/>
    </source>
</evidence>
<evidence type="ECO:0000256" key="1">
    <source>
        <dbReference type="SAM" id="MobiDB-lite"/>
    </source>
</evidence>
<feature type="compositionally biased region" description="Basic and acidic residues" evidence="1">
    <location>
        <begin position="52"/>
        <end position="70"/>
    </location>
</feature>
<keyword evidence="3" id="KW-1185">Reference proteome</keyword>
<comment type="caution">
    <text evidence="2">The sequence shown here is derived from an EMBL/GenBank/DDBJ whole genome shotgun (WGS) entry which is preliminary data.</text>
</comment>
<dbReference type="AlphaFoldDB" id="A0A5B7J4X9"/>
<organism evidence="2 3">
    <name type="scientific">Portunus trituberculatus</name>
    <name type="common">Swimming crab</name>
    <name type="synonym">Neptunus trituberculatus</name>
    <dbReference type="NCBI Taxonomy" id="210409"/>
    <lineage>
        <taxon>Eukaryota</taxon>
        <taxon>Metazoa</taxon>
        <taxon>Ecdysozoa</taxon>
        <taxon>Arthropoda</taxon>
        <taxon>Crustacea</taxon>
        <taxon>Multicrustacea</taxon>
        <taxon>Malacostraca</taxon>
        <taxon>Eumalacostraca</taxon>
        <taxon>Eucarida</taxon>
        <taxon>Decapoda</taxon>
        <taxon>Pleocyemata</taxon>
        <taxon>Brachyura</taxon>
        <taxon>Eubrachyura</taxon>
        <taxon>Portunoidea</taxon>
        <taxon>Portunidae</taxon>
        <taxon>Portuninae</taxon>
        <taxon>Portunus</taxon>
    </lineage>
</organism>
<evidence type="ECO:0000313" key="3">
    <source>
        <dbReference type="Proteomes" id="UP000324222"/>
    </source>
</evidence>
<gene>
    <name evidence="2" type="ORF">E2C01_082430</name>
</gene>
<sequence>MTRSFLSNPLEELAVVLAACMTSSIIITRLKLNLTSFPSRYKAQPPDSRAGAGDERPRGSGEGQRRRLEL</sequence>